<proteinExistence type="predicted"/>
<gene>
    <name evidence="5" type="ORF">DPPLL_33820</name>
</gene>
<keyword evidence="3" id="KW-0157">Chromophore</keyword>
<dbReference type="InterPro" id="IPR000014">
    <property type="entry name" value="PAS"/>
</dbReference>
<evidence type="ECO:0000259" key="4">
    <source>
        <dbReference type="PROSITE" id="PS50112"/>
    </source>
</evidence>
<dbReference type="Proteomes" id="UP000830055">
    <property type="component" value="Chromosome"/>
</dbReference>
<reference evidence="5 6" key="1">
    <citation type="submission" date="2022-01" db="EMBL/GenBank/DDBJ databases">
        <title>Desulfofustis limnae sp. nov., a novel mesophilic sulfate-reducing bacterium isolated from marsh soil.</title>
        <authorList>
            <person name="Watanabe M."/>
            <person name="Takahashi A."/>
            <person name="Kojima H."/>
            <person name="Fukui M."/>
        </authorList>
    </citation>
    <scope>NUCLEOTIDE SEQUENCE [LARGE SCALE GENOMIC DNA]</scope>
    <source>
        <strain evidence="5 6">PPLL</strain>
    </source>
</reference>
<dbReference type="NCBIfam" id="TIGR00229">
    <property type="entry name" value="sensory_box"/>
    <property type="match status" value="1"/>
</dbReference>
<dbReference type="PANTHER" id="PTHR47429">
    <property type="entry name" value="PROTEIN TWIN LOV 1"/>
    <property type="match status" value="1"/>
</dbReference>
<accession>A0ABM7WDH1</accession>
<evidence type="ECO:0000256" key="1">
    <source>
        <dbReference type="ARBA" id="ARBA00022630"/>
    </source>
</evidence>
<name>A0ABM7WDH1_9BACT</name>
<keyword evidence="6" id="KW-1185">Reference proteome</keyword>
<dbReference type="SUPFAM" id="SSF55785">
    <property type="entry name" value="PYP-like sensor domain (PAS domain)"/>
    <property type="match status" value="1"/>
</dbReference>
<dbReference type="EMBL" id="AP025516">
    <property type="protein sequence ID" value="BDD89017.1"/>
    <property type="molecule type" value="Genomic_DNA"/>
</dbReference>
<evidence type="ECO:0000256" key="2">
    <source>
        <dbReference type="ARBA" id="ARBA00022643"/>
    </source>
</evidence>
<evidence type="ECO:0000313" key="6">
    <source>
        <dbReference type="Proteomes" id="UP000830055"/>
    </source>
</evidence>
<dbReference type="RefSeq" id="WP_284152344.1">
    <property type="nucleotide sequence ID" value="NZ_AP025516.1"/>
</dbReference>
<dbReference type="InterPro" id="IPR035965">
    <property type="entry name" value="PAS-like_dom_sf"/>
</dbReference>
<dbReference type="PANTHER" id="PTHR47429:SF8">
    <property type="entry name" value="PHOTOTROPIN-1-LIKE"/>
    <property type="match status" value="1"/>
</dbReference>
<evidence type="ECO:0000256" key="3">
    <source>
        <dbReference type="ARBA" id="ARBA00022991"/>
    </source>
</evidence>
<dbReference type="Gene3D" id="3.30.450.20">
    <property type="entry name" value="PAS domain"/>
    <property type="match status" value="1"/>
</dbReference>
<dbReference type="PROSITE" id="PS50112">
    <property type="entry name" value="PAS"/>
    <property type="match status" value="1"/>
</dbReference>
<protein>
    <recommendedName>
        <fullName evidence="4">PAS domain-containing protein</fullName>
    </recommendedName>
</protein>
<dbReference type="CDD" id="cd00130">
    <property type="entry name" value="PAS"/>
    <property type="match status" value="1"/>
</dbReference>
<dbReference type="Pfam" id="PF13426">
    <property type="entry name" value="PAS_9"/>
    <property type="match status" value="1"/>
</dbReference>
<evidence type="ECO:0000313" key="5">
    <source>
        <dbReference type="EMBL" id="BDD89017.1"/>
    </source>
</evidence>
<keyword evidence="2" id="KW-0288">FMN</keyword>
<organism evidence="5 6">
    <name type="scientific">Desulfofustis limnaeus</name>
    <dbReference type="NCBI Taxonomy" id="2740163"/>
    <lineage>
        <taxon>Bacteria</taxon>
        <taxon>Pseudomonadati</taxon>
        <taxon>Thermodesulfobacteriota</taxon>
        <taxon>Desulfobulbia</taxon>
        <taxon>Desulfobulbales</taxon>
        <taxon>Desulfocapsaceae</taxon>
        <taxon>Desulfofustis</taxon>
    </lineage>
</organism>
<dbReference type="SMART" id="SM00091">
    <property type="entry name" value="PAS"/>
    <property type="match status" value="1"/>
</dbReference>
<keyword evidence="1" id="KW-0285">Flavoprotein</keyword>
<sequence>MSDSNNSDYLTLAEIFSYDPNFQELMLNMLQSAFESSFQGVMITEAEPGYPIIYVNPAICEMTGYTRKEFIGQSPAMLQGEKTDPAVLVELREKLDQGEIFQGRTYNYRKDGSEFLMEWRIVPIRGAEGEIANYLAFQREVPLTDAR</sequence>
<feature type="domain" description="PAS" evidence="4">
    <location>
        <begin position="26"/>
        <end position="74"/>
    </location>
</feature>